<organism evidence="1 2">
    <name type="scientific">Clostridium magnum DSM 2767</name>
    <dbReference type="NCBI Taxonomy" id="1121326"/>
    <lineage>
        <taxon>Bacteria</taxon>
        <taxon>Bacillati</taxon>
        <taxon>Bacillota</taxon>
        <taxon>Clostridia</taxon>
        <taxon>Eubacteriales</taxon>
        <taxon>Clostridiaceae</taxon>
        <taxon>Clostridium</taxon>
    </lineage>
</organism>
<dbReference type="Proteomes" id="UP000076603">
    <property type="component" value="Unassembled WGS sequence"/>
</dbReference>
<evidence type="ECO:0000313" key="1">
    <source>
        <dbReference type="EMBL" id="KZL94331.1"/>
    </source>
</evidence>
<dbReference type="PATRIC" id="fig|1121326.3.peg.1354"/>
<protein>
    <submittedName>
        <fullName evidence="1">Uncharacterized protein</fullName>
    </submittedName>
</protein>
<evidence type="ECO:0000313" key="2">
    <source>
        <dbReference type="Proteomes" id="UP000076603"/>
    </source>
</evidence>
<dbReference type="AlphaFoldDB" id="A0A162UVM5"/>
<dbReference type="EMBL" id="LWAE01000001">
    <property type="protein sequence ID" value="KZL94331.1"/>
    <property type="molecule type" value="Genomic_DNA"/>
</dbReference>
<name>A0A162UVM5_9CLOT</name>
<gene>
    <name evidence="1" type="ORF">CLMAG_13840</name>
</gene>
<sequence>MRSNIKEVFIGGKVGMKKQFDEARIIGLYEKYKTLQRTALSADCSPTTVKKILVKNGIELNTYKAPRLHIGSLKY</sequence>
<keyword evidence="2" id="KW-1185">Reference proteome</keyword>
<reference evidence="1 2" key="1">
    <citation type="submission" date="2016-04" db="EMBL/GenBank/DDBJ databases">
        <title>Genome sequence of Clostridium magnum DSM 2767.</title>
        <authorList>
            <person name="Poehlein A."/>
            <person name="Uhlig R."/>
            <person name="Fischer R."/>
            <person name="Bahl H."/>
            <person name="Daniel R."/>
        </authorList>
    </citation>
    <scope>NUCLEOTIDE SEQUENCE [LARGE SCALE GENOMIC DNA]</scope>
    <source>
        <strain evidence="1 2">DSM 2767</strain>
    </source>
</reference>
<comment type="caution">
    <text evidence="1">The sequence shown here is derived from an EMBL/GenBank/DDBJ whole genome shotgun (WGS) entry which is preliminary data.</text>
</comment>
<dbReference type="STRING" id="1121326.CLMAG_13840"/>
<proteinExistence type="predicted"/>
<accession>A0A162UVM5</accession>